<reference evidence="2" key="1">
    <citation type="submission" date="2019-11" db="EMBL/GenBank/DDBJ databases">
        <title>Genomic insights into an expanded diversity of filamentous marine cyanobacteria reveals the extraordinary biosynthetic potential of Moorea and Okeania.</title>
        <authorList>
            <person name="Ferreira Leao T."/>
            <person name="Wang M."/>
            <person name="Moss N."/>
            <person name="Da Silva R."/>
            <person name="Sanders J."/>
            <person name="Nurk S."/>
            <person name="Gurevich A."/>
            <person name="Humphrey G."/>
            <person name="Reher R."/>
            <person name="Zhu Q."/>
            <person name="Belda-Ferre P."/>
            <person name="Glukhov E."/>
            <person name="Rex R."/>
            <person name="Dorrestein P.C."/>
            <person name="Knight R."/>
            <person name="Pevzner P."/>
            <person name="Gerwick W.H."/>
            <person name="Gerwick L."/>
        </authorList>
    </citation>
    <scope>NUCLEOTIDE SEQUENCE</scope>
    <source>
        <strain evidence="2">SIO1C4</strain>
    </source>
</reference>
<feature type="compositionally biased region" description="Polar residues" evidence="1">
    <location>
        <begin position="129"/>
        <end position="149"/>
    </location>
</feature>
<gene>
    <name evidence="2" type="ORF">F6J89_15540</name>
</gene>
<accession>A0A6B3N5I4</accession>
<comment type="caution">
    <text evidence="2">The sequence shown here is derived from an EMBL/GenBank/DDBJ whole genome shotgun (WGS) entry which is preliminary data.</text>
</comment>
<sequence length="429" mass="46006">MSSPKKLLKPAQQGTLVPVSKKFLNPSLQKLSAPPSFRYFKARLKPLGQPSFWLSVAGLALLMLFGWKVWENPEEFKAARASIISYLKNPTADPQLSSEELAARLIDIDNSSVLIEELDAENALPPGTLPNQESETTNLPNSPNATNSSDLEKLSSPRFTLDQLKAGNTQKSTKASRKKANKRQQDETEKSILSVRELFNQSTQPENSSLTNLNTTNQSSSPLTLGATSNSALGLNSLNSLNSNQSTVPATPLPSSFRQFRATNSPLNTSSVQIRNNNPLKTNTGTNKVTPETNFPRTSQTTNNSGNQTLRTSLTQGNLQPKTNYLPKNIGGAVDYNLSPQTPTVSGNSFSNSAPSQLPVAASGTLPVTPTAQTGVSTFGRQFIQPSAQSNTNVNPTVQPKLGNFGLQSSQGNPAFGSKLGNLGRVNTP</sequence>
<dbReference type="AlphaFoldDB" id="A0A6B3N5I4"/>
<feature type="region of interest" description="Disordered" evidence="1">
    <location>
        <begin position="245"/>
        <end position="312"/>
    </location>
</feature>
<evidence type="ECO:0000313" key="2">
    <source>
        <dbReference type="EMBL" id="NER29006.1"/>
    </source>
</evidence>
<organism evidence="2">
    <name type="scientific">Symploca sp. SIO1C4</name>
    <dbReference type="NCBI Taxonomy" id="2607765"/>
    <lineage>
        <taxon>Bacteria</taxon>
        <taxon>Bacillati</taxon>
        <taxon>Cyanobacteriota</taxon>
        <taxon>Cyanophyceae</taxon>
        <taxon>Coleofasciculales</taxon>
        <taxon>Coleofasciculaceae</taxon>
        <taxon>Symploca</taxon>
    </lineage>
</organism>
<name>A0A6B3N5I4_9CYAN</name>
<feature type="region of interest" description="Disordered" evidence="1">
    <location>
        <begin position="123"/>
        <end position="228"/>
    </location>
</feature>
<dbReference type="EMBL" id="JAAHFQ010000293">
    <property type="protein sequence ID" value="NER29006.1"/>
    <property type="molecule type" value="Genomic_DNA"/>
</dbReference>
<protein>
    <submittedName>
        <fullName evidence="2">Uncharacterized protein</fullName>
    </submittedName>
</protein>
<proteinExistence type="predicted"/>
<feature type="compositionally biased region" description="Low complexity" evidence="1">
    <location>
        <begin position="207"/>
        <end position="228"/>
    </location>
</feature>
<feature type="compositionally biased region" description="Polar residues" evidence="1">
    <location>
        <begin position="245"/>
        <end position="297"/>
    </location>
</feature>
<evidence type="ECO:0000256" key="1">
    <source>
        <dbReference type="SAM" id="MobiDB-lite"/>
    </source>
</evidence>
<feature type="compositionally biased region" description="Low complexity" evidence="1">
    <location>
        <begin position="298"/>
        <end position="309"/>
    </location>
</feature>